<feature type="compositionally biased region" description="Acidic residues" evidence="1">
    <location>
        <begin position="116"/>
        <end position="126"/>
    </location>
</feature>
<dbReference type="PANTHER" id="PTHR14614">
    <property type="entry name" value="HEPATOCELLULAR CARCINOMA-ASSOCIATED ANTIGEN"/>
    <property type="match status" value="1"/>
</dbReference>
<feature type="region of interest" description="Disordered" evidence="1">
    <location>
        <begin position="457"/>
        <end position="536"/>
    </location>
</feature>
<sequence>MQHFFEVLLPQSGMLEDRQLLKEKLSSHKAYRQFSGDGDVTWMSRLAKSAHATYHLLEDIVYSRKYDNQLRTAGKSGSVPEQFMEYTELKEAWDKITALLSDEAAERKALAGQAPEMEDSVADDPESVQSLRKGPNAFVLHSDKYWLAVANQTVRTYVSLAPEPKTQEAVVRHIQQGPLKDISAGVLVLLDYNLLGESMGPGATEGLRRKYNPSEDVLRKLLHGAMLALGGQKKEDEQCTLPPEGIIVFLHLGDRSAKEARHLFRLRTARADAAIDAEEKEICIGFNDESMRARKKLSRGNYSVKASMLVYSNNTLIPGTIPEKQYPHHGGWNSSDLMALVKAIPPADLWYAARTDKEEIIGADRTVKPTDSFVAKAGPADPDAAESIFSAQCLPCEFYSDIVKAFSGKAVLDLSIGQGQAALSCLQNRICYVGFGLTEKHCEALEKRLTQKVLEEMKQESSTFYRPELVTTNEGQTGTDTGKGPKRPGGNDGKPEPKKPKGGPKPKPQNQKPEKPEKDSNKGEEAKEDDDDRAEVEQATAVLRKVLDQAKDAETDLATCLTLPDKDDKPNSQGQVRLTLRAEEEVLHEEVVCLTFDCPVAATQMSTAPGRSCVTLVAESLGRQQILSAYAEQLGESQMPWRYGLLFPLPYQLHEASRLDISRHVLRSGTPGDQCAPWGRPALRLPIAVPAQSERDEIEFHDPHCWASTGADVWDPGLVLASALPQLLAPTTRLSVLELGAGLAVCGFVAALLGHDCISSDAEDTIASTEAAARCNEHLLHGTQWRAEVIDWDSPPPWVLERSWDVVLGGDLGWSAAREFTLVRGLDQMLQNCLLRLLSQLHFTEFLLAERERDLEATEDFFEALDCSGFVAHRLPVPKGPHSKPLTEALDITLWSVRHRCLIDDCAPDPASLLAHFLAEHPWLCDAHWLGPAGLLEQLASRFPSEGRRPLHALEDLDRAGTALTSTPGLLLLNVGLVEVSFVKSLALRRKHFRTRLLMAHHDAELQTTNEFFEEVIRQGFSFHVLARHQQNLRLGIYAIDWNEPKLHVSSFQGCSSVCVDFPSTLTPAMSAAPQSAAPGDVFVSEGELRCAWDQVGWRTQLKLPQVILPDKATCRWRPRRRRLELLLLEASGGLDSA</sequence>
<dbReference type="Proteomes" id="UP001642484">
    <property type="component" value="Unassembled WGS sequence"/>
</dbReference>
<protein>
    <submittedName>
        <fullName evidence="2">Uncharacterized protein</fullName>
    </submittedName>
</protein>
<dbReference type="InterPro" id="IPR029063">
    <property type="entry name" value="SAM-dependent_MTases_sf"/>
</dbReference>
<feature type="compositionally biased region" description="Basic and acidic residues" evidence="1">
    <location>
        <begin position="512"/>
        <end position="525"/>
    </location>
</feature>
<keyword evidence="3" id="KW-1185">Reference proteome</keyword>
<evidence type="ECO:0000313" key="3">
    <source>
        <dbReference type="Proteomes" id="UP001642484"/>
    </source>
</evidence>
<dbReference type="InterPro" id="IPR019410">
    <property type="entry name" value="Methyltransf_16"/>
</dbReference>
<evidence type="ECO:0000313" key="2">
    <source>
        <dbReference type="EMBL" id="CAK9017604.1"/>
    </source>
</evidence>
<reference evidence="2 3" key="1">
    <citation type="submission" date="2024-02" db="EMBL/GenBank/DDBJ databases">
        <authorList>
            <person name="Chen Y."/>
            <person name="Shah S."/>
            <person name="Dougan E. K."/>
            <person name="Thang M."/>
            <person name="Chan C."/>
        </authorList>
    </citation>
    <scope>NUCLEOTIDE SEQUENCE [LARGE SCALE GENOMIC DNA]</scope>
</reference>
<dbReference type="Pfam" id="PF10294">
    <property type="entry name" value="Methyltransf_16"/>
    <property type="match status" value="1"/>
</dbReference>
<feature type="region of interest" description="Disordered" evidence="1">
    <location>
        <begin position="107"/>
        <end position="129"/>
    </location>
</feature>
<name>A0ABP0JUD1_9DINO</name>
<organism evidence="2 3">
    <name type="scientific">Durusdinium trenchii</name>
    <dbReference type="NCBI Taxonomy" id="1381693"/>
    <lineage>
        <taxon>Eukaryota</taxon>
        <taxon>Sar</taxon>
        <taxon>Alveolata</taxon>
        <taxon>Dinophyceae</taxon>
        <taxon>Suessiales</taxon>
        <taxon>Symbiodiniaceae</taxon>
        <taxon>Durusdinium</taxon>
    </lineage>
</organism>
<dbReference type="Gene3D" id="3.40.50.150">
    <property type="entry name" value="Vaccinia Virus protein VP39"/>
    <property type="match status" value="1"/>
</dbReference>
<gene>
    <name evidence="2" type="ORF">CCMP2556_LOCUS12937</name>
</gene>
<comment type="caution">
    <text evidence="2">The sequence shown here is derived from an EMBL/GenBank/DDBJ whole genome shotgun (WGS) entry which is preliminary data.</text>
</comment>
<accession>A0ABP0JUD1</accession>
<evidence type="ECO:0000256" key="1">
    <source>
        <dbReference type="SAM" id="MobiDB-lite"/>
    </source>
</evidence>
<proteinExistence type="predicted"/>
<dbReference type="EMBL" id="CAXAMN010006446">
    <property type="protein sequence ID" value="CAK9017604.1"/>
    <property type="molecule type" value="Genomic_DNA"/>
</dbReference>
<feature type="compositionally biased region" description="Polar residues" evidence="1">
    <location>
        <begin position="460"/>
        <end position="480"/>
    </location>
</feature>